<keyword evidence="2" id="KW-1185">Reference proteome</keyword>
<proteinExistence type="predicted"/>
<dbReference type="Pfam" id="PF13516">
    <property type="entry name" value="LRR_6"/>
    <property type="match status" value="3"/>
</dbReference>
<protein>
    <submittedName>
        <fullName evidence="3">Leucine-rich repeat-containing protein 71</fullName>
    </submittedName>
</protein>
<dbReference type="InterPro" id="IPR053040">
    <property type="entry name" value="LRR-containing_protein_71"/>
</dbReference>
<dbReference type="RefSeq" id="XP_042566673.1">
    <property type="nucleotide sequence ID" value="XM_042710739.1"/>
</dbReference>
<organism evidence="2 3">
    <name type="scientific">Clupea harengus</name>
    <name type="common">Atlantic herring</name>
    <dbReference type="NCBI Taxonomy" id="7950"/>
    <lineage>
        <taxon>Eukaryota</taxon>
        <taxon>Metazoa</taxon>
        <taxon>Chordata</taxon>
        <taxon>Craniata</taxon>
        <taxon>Vertebrata</taxon>
        <taxon>Euteleostomi</taxon>
        <taxon>Actinopterygii</taxon>
        <taxon>Neopterygii</taxon>
        <taxon>Teleostei</taxon>
        <taxon>Clupei</taxon>
        <taxon>Clupeiformes</taxon>
        <taxon>Clupeoidei</taxon>
        <taxon>Clupeidae</taxon>
        <taxon>Clupea</taxon>
    </lineage>
</organism>
<dbReference type="PANTHER" id="PTHR46984">
    <property type="entry name" value="LEUCINE-RICH REPEAT-CONTAINING PROTEIN 71"/>
    <property type="match status" value="1"/>
</dbReference>
<evidence type="ECO:0000313" key="2">
    <source>
        <dbReference type="Proteomes" id="UP000515152"/>
    </source>
</evidence>
<accession>A0A8M1KVZ7</accession>
<dbReference type="InterPro" id="IPR001611">
    <property type="entry name" value="Leu-rich_rpt"/>
</dbReference>
<dbReference type="PANTHER" id="PTHR46984:SF1">
    <property type="entry name" value="LEUCINE-RICH REPEAT-CONTAINING PROTEIN 71"/>
    <property type="match status" value="1"/>
</dbReference>
<dbReference type="SMART" id="SM00368">
    <property type="entry name" value="LRR_RI"/>
    <property type="match status" value="4"/>
</dbReference>
<feature type="compositionally biased region" description="Basic and acidic residues" evidence="1">
    <location>
        <begin position="350"/>
        <end position="366"/>
    </location>
</feature>
<reference evidence="3" key="1">
    <citation type="submission" date="2025-08" db="UniProtKB">
        <authorList>
            <consortium name="RefSeq"/>
        </authorList>
    </citation>
    <scope>IDENTIFICATION</scope>
</reference>
<dbReference type="CTD" id="149499"/>
<name>A0A8M1KVZ7_CLUHA</name>
<feature type="compositionally biased region" description="Low complexity" evidence="1">
    <location>
        <begin position="317"/>
        <end position="334"/>
    </location>
</feature>
<dbReference type="AlphaFoldDB" id="A0A8M1KVZ7"/>
<sequence length="503" mass="54770">MKKKERIQKDKFEKSAEDINSKTAVLPVQDKCPAQNIDDYQCTGHLEADFLEVTALLGMSEIPTVTPRPSGALSPAIRKGIRGEIEVVSKMATEIQTHGSWSPKRQLLVELESEDPRSVKAIKVFGWKVDEVMTKALNKILPSLHNLQTIHFWQADLTPHILLCLKTLLPLCCNLRTVVLEGNPMAENSYHLLMSEDSNIAHLSLRHNQIGEEGARLIGSALSTIHSANKNLVSLNLAFNSMGDAGARHIAWGLRLNRSLLCLSLANNHVGDAGAAILAEILSPFPLTHEEIVERRRLKIERDQSPTQDLVTDRPLSVPSSSSVEQSVSKAAKVPVKKKEKASGSQIGSGKKEEPKLAKKPSETKAQRSRQKPVAKDRPPSVVDSEDKNNSGQSKSADGGDVGSPLLDPGVQHIGGEIIMPGNTALTSLNLSGNLLTEKSMQLFYSSLQTQSDGGGLLRLCLSKNCFPSDCESFLKIQELMTHRDPLNKSSATQAEEGHGPAE</sequence>
<dbReference type="GeneID" id="105901436"/>
<evidence type="ECO:0000256" key="1">
    <source>
        <dbReference type="SAM" id="MobiDB-lite"/>
    </source>
</evidence>
<dbReference type="OrthoDB" id="120976at2759"/>
<dbReference type="Proteomes" id="UP000515152">
    <property type="component" value="Chromosome 19"/>
</dbReference>
<evidence type="ECO:0000313" key="3">
    <source>
        <dbReference type="RefSeq" id="XP_042566673.1"/>
    </source>
</evidence>
<feature type="compositionally biased region" description="Basic and acidic residues" evidence="1">
    <location>
        <begin position="374"/>
        <end position="389"/>
    </location>
</feature>
<gene>
    <name evidence="3" type="primary">lrrc71</name>
</gene>
<dbReference type="KEGG" id="char:105901436"/>
<feature type="region of interest" description="Disordered" evidence="1">
    <location>
        <begin position="298"/>
        <end position="409"/>
    </location>
</feature>